<dbReference type="AlphaFoldDB" id="A0A396HRM5"/>
<evidence type="ECO:0000313" key="2">
    <source>
        <dbReference type="EMBL" id="RHN54564.1"/>
    </source>
</evidence>
<reference evidence="2" key="1">
    <citation type="journal article" date="2018" name="Nat. Plants">
        <title>Whole-genome landscape of Medicago truncatula symbiotic genes.</title>
        <authorList>
            <person name="Pecrix Y."/>
            <person name="Gamas P."/>
            <person name="Carrere S."/>
        </authorList>
    </citation>
    <scope>NUCLEOTIDE SEQUENCE</scope>
    <source>
        <tissue evidence="2">Leaves</tissue>
    </source>
</reference>
<organism evidence="2">
    <name type="scientific">Medicago truncatula</name>
    <name type="common">Barrel medic</name>
    <name type="synonym">Medicago tribuloides</name>
    <dbReference type="NCBI Taxonomy" id="3880"/>
    <lineage>
        <taxon>Eukaryota</taxon>
        <taxon>Viridiplantae</taxon>
        <taxon>Streptophyta</taxon>
        <taxon>Embryophyta</taxon>
        <taxon>Tracheophyta</taxon>
        <taxon>Spermatophyta</taxon>
        <taxon>Magnoliopsida</taxon>
        <taxon>eudicotyledons</taxon>
        <taxon>Gunneridae</taxon>
        <taxon>Pentapetalae</taxon>
        <taxon>rosids</taxon>
        <taxon>fabids</taxon>
        <taxon>Fabales</taxon>
        <taxon>Fabaceae</taxon>
        <taxon>Papilionoideae</taxon>
        <taxon>50 kb inversion clade</taxon>
        <taxon>NPAAA clade</taxon>
        <taxon>Hologalegina</taxon>
        <taxon>IRL clade</taxon>
        <taxon>Trifolieae</taxon>
        <taxon>Medicago</taxon>
    </lineage>
</organism>
<gene>
    <name evidence="2" type="ORF">MtrunA17_Chr5g0408301</name>
</gene>
<sequence length="59" mass="6543">MCSCSFSVGARVEYAVMGFSADCEAGPHFLFCWVVLVVGWDGFLVLVTMRQLGFRELFG</sequence>
<dbReference type="Proteomes" id="UP000265566">
    <property type="component" value="Chromosome 5"/>
</dbReference>
<keyword evidence="1" id="KW-0472">Membrane</keyword>
<comment type="caution">
    <text evidence="2">The sequence shown here is derived from an EMBL/GenBank/DDBJ whole genome shotgun (WGS) entry which is preliminary data.</text>
</comment>
<accession>A0A396HRM5</accession>
<feature type="transmembrane region" description="Helical" evidence="1">
    <location>
        <begin position="28"/>
        <end position="47"/>
    </location>
</feature>
<evidence type="ECO:0000256" key="1">
    <source>
        <dbReference type="SAM" id="Phobius"/>
    </source>
</evidence>
<keyword evidence="1" id="KW-1133">Transmembrane helix</keyword>
<evidence type="ECO:0008006" key="3">
    <source>
        <dbReference type="Google" id="ProtNLM"/>
    </source>
</evidence>
<proteinExistence type="predicted"/>
<protein>
    <recommendedName>
        <fullName evidence="3">Transmembrane protein</fullName>
    </recommendedName>
</protein>
<name>A0A396HRM5_MEDTR</name>
<keyword evidence="1" id="KW-0812">Transmembrane</keyword>
<dbReference type="Gramene" id="rna29628">
    <property type="protein sequence ID" value="RHN54564.1"/>
    <property type="gene ID" value="gene29628"/>
</dbReference>
<dbReference type="EMBL" id="PSQE01000005">
    <property type="protein sequence ID" value="RHN54564.1"/>
    <property type="molecule type" value="Genomic_DNA"/>
</dbReference>